<feature type="domain" description="Vps53 N-terminal" evidence="1">
    <location>
        <begin position="77"/>
        <end position="213"/>
    </location>
</feature>
<evidence type="ECO:0000313" key="3">
    <source>
        <dbReference type="Proteomes" id="UP001162029"/>
    </source>
</evidence>
<reference evidence="2" key="1">
    <citation type="submission" date="2022-12" db="EMBL/GenBank/DDBJ databases">
        <authorList>
            <person name="Webb A."/>
        </authorList>
    </citation>
    <scope>NUCLEOTIDE SEQUENCE</scope>
    <source>
        <strain evidence="2">Pd1</strain>
    </source>
</reference>
<dbReference type="AlphaFoldDB" id="A0AAV0UM02"/>
<dbReference type="GO" id="GO:0005829">
    <property type="term" value="C:cytosol"/>
    <property type="evidence" value="ECO:0007669"/>
    <property type="project" value="GOC"/>
</dbReference>
<feature type="domain" description="Vps53 N-terminal" evidence="1">
    <location>
        <begin position="1"/>
        <end position="59"/>
    </location>
</feature>
<sequence length="215" mass="24650">MVQEICRDIKQLDYAKRHLQTTLTALKRLHMLVNAVDQLELMSSQRNYLAAASLLEAIFADFRSVGPMDLLEENFASEEERKAVFANLSAACAVVDALGKATREKLIHLFCDEQLMSYERQYGEGGECAGLQQAEARYTWFYNLLAAIGDRLNAVFPKHWRIARRVCIHFCERTRTHLLVQIGAHTPDEMDVTLLLKSLQRTLMFEHDAAQKFEE</sequence>
<dbReference type="PANTHER" id="PTHR12820">
    <property type="entry name" value="VACUOLAR SORTING PROTEIN 53"/>
    <property type="match status" value="1"/>
</dbReference>
<dbReference type="PANTHER" id="PTHR12820:SF0">
    <property type="entry name" value="VACUOLAR PROTEIN SORTING-ASSOCIATED PROTEIN 53 HOMOLOG"/>
    <property type="match status" value="1"/>
</dbReference>
<dbReference type="InterPro" id="IPR007234">
    <property type="entry name" value="Vps53_N"/>
</dbReference>
<evidence type="ECO:0000313" key="2">
    <source>
        <dbReference type="EMBL" id="CAI5737891.1"/>
    </source>
</evidence>
<dbReference type="GO" id="GO:0042147">
    <property type="term" value="P:retrograde transport, endosome to Golgi"/>
    <property type="evidence" value="ECO:0007669"/>
    <property type="project" value="InterPro"/>
</dbReference>
<accession>A0AAV0UM02</accession>
<protein>
    <recommendedName>
        <fullName evidence="1">Vps53 N-terminal domain-containing protein</fullName>
    </recommendedName>
</protein>
<name>A0AAV0UM02_9STRA</name>
<evidence type="ECO:0000259" key="1">
    <source>
        <dbReference type="Pfam" id="PF04100"/>
    </source>
</evidence>
<dbReference type="GO" id="GO:0000938">
    <property type="term" value="C:GARP complex"/>
    <property type="evidence" value="ECO:0007669"/>
    <property type="project" value="InterPro"/>
</dbReference>
<dbReference type="Pfam" id="PF04100">
    <property type="entry name" value="Vps53_N"/>
    <property type="match status" value="2"/>
</dbReference>
<proteinExistence type="predicted"/>
<gene>
    <name evidence="2" type="ORF">PDE001_LOCUS6740</name>
</gene>
<organism evidence="2 3">
    <name type="scientific">Peronospora destructor</name>
    <dbReference type="NCBI Taxonomy" id="86335"/>
    <lineage>
        <taxon>Eukaryota</taxon>
        <taxon>Sar</taxon>
        <taxon>Stramenopiles</taxon>
        <taxon>Oomycota</taxon>
        <taxon>Peronosporomycetes</taxon>
        <taxon>Peronosporales</taxon>
        <taxon>Peronosporaceae</taxon>
        <taxon>Peronospora</taxon>
    </lineage>
</organism>
<keyword evidence="3" id="KW-1185">Reference proteome</keyword>
<comment type="caution">
    <text evidence="2">The sequence shown here is derived from an EMBL/GenBank/DDBJ whole genome shotgun (WGS) entry which is preliminary data.</text>
</comment>
<dbReference type="EMBL" id="CANTFM010001295">
    <property type="protein sequence ID" value="CAI5737891.1"/>
    <property type="molecule type" value="Genomic_DNA"/>
</dbReference>
<dbReference type="Proteomes" id="UP001162029">
    <property type="component" value="Unassembled WGS sequence"/>
</dbReference>
<dbReference type="InterPro" id="IPR039766">
    <property type="entry name" value="Vps53"/>
</dbReference>